<name>A0A147F785_MICTE</name>
<dbReference type="AlphaFoldDB" id="A0A147F785"/>
<proteinExistence type="predicted"/>
<dbReference type="GO" id="GO:0071949">
    <property type="term" value="F:FAD binding"/>
    <property type="evidence" value="ECO:0007669"/>
    <property type="project" value="InterPro"/>
</dbReference>
<organism evidence="2 3">
    <name type="scientific">Microbacterium testaceum</name>
    <name type="common">Aureobacterium testaceum</name>
    <name type="synonym">Brevibacterium testaceum</name>
    <dbReference type="NCBI Taxonomy" id="2033"/>
    <lineage>
        <taxon>Bacteria</taxon>
        <taxon>Bacillati</taxon>
        <taxon>Actinomycetota</taxon>
        <taxon>Actinomycetes</taxon>
        <taxon>Micrococcales</taxon>
        <taxon>Microbacteriaceae</taxon>
        <taxon>Microbacterium</taxon>
    </lineage>
</organism>
<dbReference type="Gene3D" id="3.30.70.100">
    <property type="match status" value="1"/>
</dbReference>
<feature type="domain" description="BLUF" evidence="1">
    <location>
        <begin position="5"/>
        <end position="96"/>
    </location>
</feature>
<dbReference type="SMART" id="SM01034">
    <property type="entry name" value="BLUF"/>
    <property type="match status" value="1"/>
</dbReference>
<dbReference type="Pfam" id="PF04940">
    <property type="entry name" value="BLUF"/>
    <property type="match status" value="1"/>
</dbReference>
<dbReference type="PROSITE" id="PS50925">
    <property type="entry name" value="BLUF"/>
    <property type="match status" value="1"/>
</dbReference>
<reference evidence="2 3" key="1">
    <citation type="journal article" date="2016" name="Front. Microbiol.">
        <title>Genomic Resource of Rice Seed Associated Bacteria.</title>
        <authorList>
            <person name="Midha S."/>
            <person name="Bansal K."/>
            <person name="Sharma S."/>
            <person name="Kumar N."/>
            <person name="Patil P.P."/>
            <person name="Chaudhry V."/>
            <person name="Patil P.B."/>
        </authorList>
    </citation>
    <scope>NUCLEOTIDE SEQUENCE [LARGE SCALE GENOMIC DNA]</scope>
    <source>
        <strain evidence="2 3">RSA3</strain>
    </source>
</reference>
<dbReference type="GO" id="GO:0009882">
    <property type="term" value="F:blue light photoreceptor activity"/>
    <property type="evidence" value="ECO:0007669"/>
    <property type="project" value="InterPro"/>
</dbReference>
<dbReference type="EMBL" id="LDRV01000058">
    <property type="protein sequence ID" value="KTS11845.1"/>
    <property type="molecule type" value="Genomic_DNA"/>
</dbReference>
<evidence type="ECO:0000313" key="3">
    <source>
        <dbReference type="Proteomes" id="UP000072189"/>
    </source>
</evidence>
<evidence type="ECO:0000313" key="2">
    <source>
        <dbReference type="EMBL" id="KTS11845.1"/>
    </source>
</evidence>
<dbReference type="SUPFAM" id="SSF54975">
    <property type="entry name" value="Acylphosphatase/BLUF domain-like"/>
    <property type="match status" value="1"/>
</dbReference>
<sequence>MTEALRSMTYSSTAASAFGAKELADLLASSRAANLARDLSGMLLFRGNRFLQVLEGPESVVRELVDRIRRDPRHRDMRILVDEEIEERRFADWTMGYEVLNVPQKAAPEGFRDSFDDLDSDDDTVTARALRELTVWFRARSSNPR</sequence>
<dbReference type="OrthoDB" id="196105at2"/>
<protein>
    <recommendedName>
        <fullName evidence="1">BLUF domain-containing protein</fullName>
    </recommendedName>
</protein>
<dbReference type="PATRIC" id="fig|2033.4.peg.3529"/>
<gene>
    <name evidence="2" type="ORF">RSA3_09555</name>
</gene>
<dbReference type="InterPro" id="IPR007024">
    <property type="entry name" value="BLUF_domain"/>
</dbReference>
<comment type="caution">
    <text evidence="2">The sequence shown here is derived from an EMBL/GenBank/DDBJ whole genome shotgun (WGS) entry which is preliminary data.</text>
</comment>
<dbReference type="Proteomes" id="UP000072189">
    <property type="component" value="Unassembled WGS sequence"/>
</dbReference>
<dbReference type="InterPro" id="IPR036046">
    <property type="entry name" value="Acylphosphatase-like_dom_sf"/>
</dbReference>
<dbReference type="RefSeq" id="WP_058596998.1">
    <property type="nucleotide sequence ID" value="NZ_LDRR01000080.1"/>
</dbReference>
<evidence type="ECO:0000259" key="1">
    <source>
        <dbReference type="PROSITE" id="PS50925"/>
    </source>
</evidence>
<accession>A0A147F785</accession>